<dbReference type="SMART" id="SM00822">
    <property type="entry name" value="PKS_KR"/>
    <property type="match status" value="1"/>
</dbReference>
<dbReference type="GO" id="GO:0016616">
    <property type="term" value="F:oxidoreductase activity, acting on the CH-OH group of donors, NAD or NADP as acceptor"/>
    <property type="evidence" value="ECO:0007669"/>
    <property type="project" value="UniProtKB-ARBA"/>
</dbReference>
<dbReference type="GO" id="GO:0030497">
    <property type="term" value="P:fatty acid elongation"/>
    <property type="evidence" value="ECO:0007669"/>
    <property type="project" value="TreeGrafter"/>
</dbReference>
<dbReference type="InterPro" id="IPR057326">
    <property type="entry name" value="KR_dom"/>
</dbReference>
<dbReference type="Pfam" id="PF13561">
    <property type="entry name" value="adh_short_C2"/>
    <property type="match status" value="1"/>
</dbReference>
<evidence type="ECO:0000313" key="4">
    <source>
        <dbReference type="EMBL" id="TFD70299.1"/>
    </source>
</evidence>
<dbReference type="Gene3D" id="3.40.50.720">
    <property type="entry name" value="NAD(P)-binding Rossmann-like Domain"/>
    <property type="match status" value="1"/>
</dbReference>
<sequence length="258" mass="26606">MTITTSFPIERTVVVTGAGSARGIGRATADKLASLGWSIAILDIDGAAAQAAAAEISSQRSVRAIGLGADVSDQASVDAAIDEVEASLPPIVALANLAGISSPTEFMDETIEGWERVFSVNMTGTFVVTQRVLRGMIERKLGRIVSVSSVSAQRGGGTFSKVAYSASKAGIIGFTRGLAREMGQHGITVNCVAPGPVDTDIMGGTLTDKRKDEMSADILVGRVGTVHDIAALMAFLVGEEAGYITAATYDINGGLQIS</sequence>
<dbReference type="SUPFAM" id="SSF51735">
    <property type="entry name" value="NAD(P)-binding Rossmann-fold domains"/>
    <property type="match status" value="1"/>
</dbReference>
<gene>
    <name evidence="4" type="ORF">E3T50_10560</name>
</gene>
<dbReference type="InterPro" id="IPR036291">
    <property type="entry name" value="NAD(P)-bd_dom_sf"/>
</dbReference>
<name>A0A4R9AV08_9MICO</name>
<evidence type="ECO:0000256" key="2">
    <source>
        <dbReference type="ARBA" id="ARBA00023002"/>
    </source>
</evidence>
<evidence type="ECO:0000259" key="3">
    <source>
        <dbReference type="SMART" id="SM00822"/>
    </source>
</evidence>
<evidence type="ECO:0000256" key="1">
    <source>
        <dbReference type="ARBA" id="ARBA00006484"/>
    </source>
</evidence>
<comment type="similarity">
    <text evidence="1">Belongs to the short-chain dehydrogenases/reductases (SDR) family.</text>
</comment>
<dbReference type="PROSITE" id="PS00061">
    <property type="entry name" value="ADH_SHORT"/>
    <property type="match status" value="1"/>
</dbReference>
<dbReference type="RefSeq" id="WP_134551785.1">
    <property type="nucleotide sequence ID" value="NZ_SOHL01000016.1"/>
</dbReference>
<keyword evidence="2" id="KW-0560">Oxidoreductase</keyword>
<dbReference type="InterPro" id="IPR002347">
    <property type="entry name" value="SDR_fam"/>
</dbReference>
<reference evidence="4 5" key="1">
    <citation type="submission" date="2019-03" db="EMBL/GenBank/DDBJ databases">
        <title>Genomics of glacier-inhabiting Cryobacterium strains.</title>
        <authorList>
            <person name="Liu Q."/>
            <person name="Xin Y.-H."/>
        </authorList>
    </citation>
    <scope>NUCLEOTIDE SEQUENCE [LARGE SCALE GENOMIC DNA]</scope>
    <source>
        <strain evidence="4 5">Hz16</strain>
    </source>
</reference>
<dbReference type="AlphaFoldDB" id="A0A4R9AV08"/>
<organism evidence="4 5">
    <name type="scientific">Cryobacterium gelidum</name>
    <dbReference type="NCBI Taxonomy" id="1259164"/>
    <lineage>
        <taxon>Bacteria</taxon>
        <taxon>Bacillati</taxon>
        <taxon>Actinomycetota</taxon>
        <taxon>Actinomycetes</taxon>
        <taxon>Micrococcales</taxon>
        <taxon>Microbacteriaceae</taxon>
        <taxon>Cryobacterium</taxon>
    </lineage>
</organism>
<keyword evidence="5" id="KW-1185">Reference proteome</keyword>
<accession>A0A4R9AV08</accession>
<proteinExistence type="inferred from homology"/>
<comment type="caution">
    <text evidence="4">The sequence shown here is derived from an EMBL/GenBank/DDBJ whole genome shotgun (WGS) entry which is preliminary data.</text>
</comment>
<feature type="domain" description="Ketoreductase" evidence="3">
    <location>
        <begin position="11"/>
        <end position="200"/>
    </location>
</feature>
<dbReference type="EMBL" id="SOHL01000016">
    <property type="protein sequence ID" value="TFD70299.1"/>
    <property type="molecule type" value="Genomic_DNA"/>
</dbReference>
<dbReference type="PANTHER" id="PTHR42760">
    <property type="entry name" value="SHORT-CHAIN DEHYDROGENASES/REDUCTASES FAMILY MEMBER"/>
    <property type="match status" value="1"/>
</dbReference>
<dbReference type="PRINTS" id="PR00081">
    <property type="entry name" value="GDHRDH"/>
</dbReference>
<dbReference type="PANTHER" id="PTHR42760:SF135">
    <property type="entry name" value="BLL7886 PROTEIN"/>
    <property type="match status" value="1"/>
</dbReference>
<dbReference type="InterPro" id="IPR020904">
    <property type="entry name" value="Sc_DH/Rdtase_CS"/>
</dbReference>
<protein>
    <submittedName>
        <fullName evidence="4">SDR family oxidoreductase</fullName>
    </submittedName>
</protein>
<dbReference type="Proteomes" id="UP000297983">
    <property type="component" value="Unassembled WGS sequence"/>
</dbReference>
<evidence type="ECO:0000313" key="5">
    <source>
        <dbReference type="Proteomes" id="UP000297983"/>
    </source>
</evidence>
<dbReference type="PRINTS" id="PR00080">
    <property type="entry name" value="SDRFAMILY"/>
</dbReference>
<dbReference type="FunFam" id="3.40.50.720:FF:000173">
    <property type="entry name" value="3-oxoacyl-[acyl-carrier protein] reductase"/>
    <property type="match status" value="1"/>
</dbReference>